<name>A0A8J5X6Q7_DIALT</name>
<evidence type="ECO:0000313" key="3">
    <source>
        <dbReference type="EMBL" id="KAG8462209.1"/>
    </source>
</evidence>
<comment type="caution">
    <text evidence="2">The sequence shown here is derived from an EMBL/GenBank/DDBJ whole genome shotgun (WGS) entry which is preliminary data.</text>
</comment>
<dbReference type="Proteomes" id="UP000751190">
    <property type="component" value="Unassembled WGS sequence"/>
</dbReference>
<evidence type="ECO:0000256" key="1">
    <source>
        <dbReference type="SAM" id="MobiDB-lite"/>
    </source>
</evidence>
<evidence type="ECO:0000313" key="2">
    <source>
        <dbReference type="EMBL" id="KAG8457290.1"/>
    </source>
</evidence>
<organism evidence="2 4">
    <name type="scientific">Diacronema lutheri</name>
    <name type="common">Unicellular marine alga</name>
    <name type="synonym">Monochrysis lutheri</name>
    <dbReference type="NCBI Taxonomy" id="2081491"/>
    <lineage>
        <taxon>Eukaryota</taxon>
        <taxon>Haptista</taxon>
        <taxon>Haptophyta</taxon>
        <taxon>Pavlovophyceae</taxon>
        <taxon>Pavlovales</taxon>
        <taxon>Pavlovaceae</taxon>
        <taxon>Diacronema</taxon>
    </lineage>
</organism>
<dbReference type="EMBL" id="JAGTXO010000075">
    <property type="protein sequence ID" value="KAG8457290.1"/>
    <property type="molecule type" value="Genomic_DNA"/>
</dbReference>
<proteinExistence type="predicted"/>
<protein>
    <submittedName>
        <fullName evidence="2">Uncharacterized protein</fullName>
    </submittedName>
</protein>
<accession>A0A8J5X6Q7</accession>
<feature type="compositionally biased region" description="Low complexity" evidence="1">
    <location>
        <begin position="181"/>
        <end position="191"/>
    </location>
</feature>
<evidence type="ECO:0000313" key="4">
    <source>
        <dbReference type="Proteomes" id="UP000751190"/>
    </source>
</evidence>
<dbReference type="EMBL" id="JAGTXO010000021">
    <property type="protein sequence ID" value="KAG8462209.1"/>
    <property type="molecule type" value="Genomic_DNA"/>
</dbReference>
<dbReference type="OrthoDB" id="10503185at2759"/>
<sequence length="201" mass="22173">MSPVSKPPGADGPAGSSPGFVRERIERELDTQQRMRALPYGDRLELISSYIARNATAIHATPYCARSYAPARWRNYAERGNIVAGFATRHMAAGDSCLPYNLHQTSTVTANAFPAFERYEHASRARSERFASGTLRALMAAPSQRSPLSAQAALELDDEPRDRREFTHYLEEHVRVSSIVPLPSKSPSLPVHTKSLAKPSP</sequence>
<gene>
    <name evidence="2" type="ORF">KFE25_001027</name>
    <name evidence="3" type="ORF">KFE25_012029</name>
</gene>
<feature type="region of interest" description="Disordered" evidence="1">
    <location>
        <begin position="181"/>
        <end position="201"/>
    </location>
</feature>
<keyword evidence="4" id="KW-1185">Reference proteome</keyword>
<feature type="region of interest" description="Disordered" evidence="1">
    <location>
        <begin position="1"/>
        <end position="21"/>
    </location>
</feature>
<feature type="compositionally biased region" description="Low complexity" evidence="1">
    <location>
        <begin position="7"/>
        <end position="19"/>
    </location>
</feature>
<reference evidence="2" key="1">
    <citation type="submission" date="2021-05" db="EMBL/GenBank/DDBJ databases">
        <title>The genome of the haptophyte Pavlova lutheri (Diacronema luteri, Pavlovales) - a model for lipid biosynthesis in eukaryotic algae.</title>
        <authorList>
            <person name="Hulatt C.J."/>
            <person name="Posewitz M.C."/>
        </authorList>
    </citation>
    <scope>NUCLEOTIDE SEQUENCE</scope>
    <source>
        <strain evidence="2">NIVA-4/92</strain>
    </source>
</reference>
<dbReference type="AlphaFoldDB" id="A0A8J5X6Q7"/>